<feature type="domain" description="DUF1707" evidence="3">
    <location>
        <begin position="9"/>
        <end position="61"/>
    </location>
</feature>
<keyword evidence="2" id="KW-0472">Membrane</keyword>
<keyword evidence="2" id="KW-1133">Transmembrane helix</keyword>
<keyword evidence="2" id="KW-0812">Transmembrane</keyword>
<dbReference type="InterPro" id="IPR012551">
    <property type="entry name" value="DUF1707_SHOCT-like"/>
</dbReference>
<name>A0A8J3VNG6_9ACTN</name>
<protein>
    <recommendedName>
        <fullName evidence="3">DUF1707 domain-containing protein</fullName>
    </recommendedName>
</protein>
<evidence type="ECO:0000256" key="1">
    <source>
        <dbReference type="SAM" id="MobiDB-lite"/>
    </source>
</evidence>
<keyword evidence="5" id="KW-1185">Reference proteome</keyword>
<dbReference type="PANTHER" id="PTHR40763">
    <property type="entry name" value="MEMBRANE PROTEIN-RELATED"/>
    <property type="match status" value="1"/>
</dbReference>
<dbReference type="RefSeq" id="WP_203915935.1">
    <property type="nucleotide sequence ID" value="NZ_BONZ01000006.1"/>
</dbReference>
<dbReference type="EMBL" id="BONZ01000006">
    <property type="protein sequence ID" value="GIH12208.1"/>
    <property type="molecule type" value="Genomic_DNA"/>
</dbReference>
<evidence type="ECO:0000313" key="5">
    <source>
        <dbReference type="Proteomes" id="UP000642748"/>
    </source>
</evidence>
<feature type="region of interest" description="Disordered" evidence="1">
    <location>
        <begin position="63"/>
        <end position="100"/>
    </location>
</feature>
<feature type="transmembrane region" description="Helical" evidence="2">
    <location>
        <begin position="134"/>
        <end position="154"/>
    </location>
</feature>
<dbReference type="AlphaFoldDB" id="A0A8J3VNG6"/>
<feature type="transmembrane region" description="Helical" evidence="2">
    <location>
        <begin position="107"/>
        <end position="128"/>
    </location>
</feature>
<evidence type="ECO:0000313" key="4">
    <source>
        <dbReference type="EMBL" id="GIH12208.1"/>
    </source>
</evidence>
<dbReference type="PANTHER" id="PTHR40763:SF4">
    <property type="entry name" value="DUF1707 DOMAIN-CONTAINING PROTEIN"/>
    <property type="match status" value="1"/>
</dbReference>
<comment type="caution">
    <text evidence="4">The sequence shown here is derived from an EMBL/GenBank/DDBJ whole genome shotgun (WGS) entry which is preliminary data.</text>
</comment>
<evidence type="ECO:0000256" key="2">
    <source>
        <dbReference type="SAM" id="Phobius"/>
    </source>
</evidence>
<dbReference type="Pfam" id="PF08044">
    <property type="entry name" value="DUF1707"/>
    <property type="match status" value="1"/>
</dbReference>
<proteinExistence type="predicted"/>
<reference evidence="4" key="1">
    <citation type="submission" date="2021-01" db="EMBL/GenBank/DDBJ databases">
        <title>Whole genome shotgun sequence of Rugosimonospora africana NBRC 104875.</title>
        <authorList>
            <person name="Komaki H."/>
            <person name="Tamura T."/>
        </authorList>
    </citation>
    <scope>NUCLEOTIDE SEQUENCE</scope>
    <source>
        <strain evidence="4">NBRC 104875</strain>
    </source>
</reference>
<sequence>MVAEGRDDLRAADSDRQFVADRLRTALNEGRLDLSEYDERLQRAYAAKTYGELDRVLDDLPRTASPEQSAVAPAAPGPSGPSGAQAGYGTPVPPAAEQQRRKGRSPLLLAMWGGWLSTTLICMVIYVASDFGGYPWPVWVAGPWGAILLGRTIMAYASGDPHTYLAAEQERQQQRKDRERDRRQDRWERHQDRWDRRRDRWR</sequence>
<organism evidence="4 5">
    <name type="scientific">Rugosimonospora africana</name>
    <dbReference type="NCBI Taxonomy" id="556532"/>
    <lineage>
        <taxon>Bacteria</taxon>
        <taxon>Bacillati</taxon>
        <taxon>Actinomycetota</taxon>
        <taxon>Actinomycetes</taxon>
        <taxon>Micromonosporales</taxon>
        <taxon>Micromonosporaceae</taxon>
        <taxon>Rugosimonospora</taxon>
    </lineage>
</organism>
<feature type="region of interest" description="Disordered" evidence="1">
    <location>
        <begin position="169"/>
        <end position="202"/>
    </location>
</feature>
<evidence type="ECO:0000259" key="3">
    <source>
        <dbReference type="Pfam" id="PF08044"/>
    </source>
</evidence>
<dbReference type="Proteomes" id="UP000642748">
    <property type="component" value="Unassembled WGS sequence"/>
</dbReference>
<accession>A0A8J3VNG6</accession>
<gene>
    <name evidence="4" type="ORF">Raf01_03800</name>
</gene>